<feature type="binding site" evidence="6">
    <location>
        <begin position="115"/>
        <end position="116"/>
    </location>
    <ligand>
        <name>substrate</name>
    </ligand>
</feature>
<evidence type="ECO:0000256" key="6">
    <source>
        <dbReference type="HAMAP-Rule" id="MF_01224"/>
    </source>
</evidence>
<comment type="caution">
    <text evidence="9">The sequence shown here is derived from an EMBL/GenBank/DDBJ whole genome shotgun (WGS) entry which is preliminary data.</text>
</comment>
<evidence type="ECO:0000256" key="4">
    <source>
        <dbReference type="ARBA" id="ARBA00023150"/>
    </source>
</evidence>
<feature type="compositionally biased region" description="Basic and acidic residues" evidence="7">
    <location>
        <begin position="9"/>
        <end position="23"/>
    </location>
</feature>
<reference evidence="9 10" key="1">
    <citation type="submission" date="2021-04" db="EMBL/GenBank/DDBJ databases">
        <title>Metabacillus sp. strain KIGAM252 whole genome sequence.</title>
        <authorList>
            <person name="Seo M.-J."/>
            <person name="Cho E.-S."/>
            <person name="Hwang C.Y."/>
            <person name="Yoon D.J."/>
        </authorList>
    </citation>
    <scope>NUCLEOTIDE SEQUENCE [LARGE SCALE GENOMIC DNA]</scope>
    <source>
        <strain evidence="9 10">KIGAM252</strain>
    </source>
</reference>
<evidence type="ECO:0000256" key="1">
    <source>
        <dbReference type="ARBA" id="ARBA00001637"/>
    </source>
</evidence>
<comment type="catalytic activity">
    <reaction evidence="1 6">
        <text>(8S)-3',8-cyclo-7,8-dihydroguanosine 5'-triphosphate = cyclic pyranopterin phosphate + diphosphate</text>
        <dbReference type="Rhea" id="RHEA:49580"/>
        <dbReference type="ChEBI" id="CHEBI:33019"/>
        <dbReference type="ChEBI" id="CHEBI:59648"/>
        <dbReference type="ChEBI" id="CHEBI:131766"/>
        <dbReference type="EC" id="4.6.1.17"/>
    </reaction>
</comment>
<dbReference type="Gene3D" id="3.30.70.640">
    <property type="entry name" value="Molybdopterin cofactor biosynthesis C (MoaC) domain"/>
    <property type="match status" value="1"/>
</dbReference>
<dbReference type="NCBIfam" id="NF006870">
    <property type="entry name" value="PRK09364.1"/>
    <property type="match status" value="1"/>
</dbReference>
<dbReference type="EC" id="4.6.1.17" evidence="3 6"/>
<dbReference type="EMBL" id="JAGVRK010000001">
    <property type="protein sequence ID" value="MBS2969197.1"/>
    <property type="molecule type" value="Genomic_DNA"/>
</dbReference>
<comment type="similarity">
    <text evidence="6">Belongs to the MoaC family.</text>
</comment>
<accession>A0ABS5LEN1</accession>
<evidence type="ECO:0000313" key="10">
    <source>
        <dbReference type="Proteomes" id="UP000682403"/>
    </source>
</evidence>
<dbReference type="SUPFAM" id="SSF55040">
    <property type="entry name" value="Molybdenum cofactor biosynthesis protein C, MoaC"/>
    <property type="match status" value="1"/>
</dbReference>
<dbReference type="HAMAP" id="MF_01224_B">
    <property type="entry name" value="MoaC_B"/>
    <property type="match status" value="1"/>
</dbReference>
<proteinExistence type="inferred from homology"/>
<dbReference type="RefSeq" id="WP_211558389.1">
    <property type="nucleotide sequence ID" value="NZ_JAGVRK010000001.1"/>
</dbReference>
<comment type="subunit">
    <text evidence="6">Homohexamer; trimer of dimers.</text>
</comment>
<dbReference type="CDD" id="cd01420">
    <property type="entry name" value="MoaC_PE"/>
    <property type="match status" value="1"/>
</dbReference>
<dbReference type="PANTHER" id="PTHR22960">
    <property type="entry name" value="MOLYBDOPTERIN COFACTOR SYNTHESIS PROTEIN A"/>
    <property type="match status" value="1"/>
</dbReference>
<dbReference type="InterPro" id="IPR047594">
    <property type="entry name" value="MoaC_bact/euk"/>
</dbReference>
<feature type="domain" description="Molybdopterin cofactor biosynthesis C (MoaC)" evidence="8">
    <location>
        <begin position="15"/>
        <end position="152"/>
    </location>
</feature>
<organism evidence="9 10">
    <name type="scientific">Metabacillus flavus</name>
    <dbReference type="NCBI Taxonomy" id="2823519"/>
    <lineage>
        <taxon>Bacteria</taxon>
        <taxon>Bacillati</taxon>
        <taxon>Bacillota</taxon>
        <taxon>Bacilli</taxon>
        <taxon>Bacillales</taxon>
        <taxon>Bacillaceae</taxon>
        <taxon>Metabacillus</taxon>
    </lineage>
</organism>
<keyword evidence="10" id="KW-1185">Reference proteome</keyword>
<evidence type="ECO:0000259" key="8">
    <source>
        <dbReference type="Pfam" id="PF01967"/>
    </source>
</evidence>
<evidence type="ECO:0000256" key="7">
    <source>
        <dbReference type="SAM" id="MobiDB-lite"/>
    </source>
</evidence>
<evidence type="ECO:0000313" key="9">
    <source>
        <dbReference type="EMBL" id="MBS2969197.1"/>
    </source>
</evidence>
<keyword evidence="5 6" id="KW-0456">Lyase</keyword>
<comment type="function">
    <text evidence="6">Catalyzes the conversion of (8S)-3',8-cyclo-7,8-dihydroguanosine 5'-triphosphate to cyclic pyranopterin monophosphate (cPMP).</text>
</comment>
<evidence type="ECO:0000256" key="2">
    <source>
        <dbReference type="ARBA" id="ARBA00005046"/>
    </source>
</evidence>
<evidence type="ECO:0000256" key="5">
    <source>
        <dbReference type="ARBA" id="ARBA00023239"/>
    </source>
</evidence>
<sequence>MSSFTHWNESGRPKMVDISDKDSSSRTASAQAVITLSAELYEAIQAGSIKKGDPLQVAQIAGIMGAKKTAEIIPMCHPIQLQGTDFDFQYMKSKEGYELIMQAEVKCDGKTGVEMEALTAVSIAALTFYDMCKAVDKSMVIKETSLLKKTGGKSGDYIRS</sequence>
<dbReference type="Proteomes" id="UP000682403">
    <property type="component" value="Unassembled WGS sequence"/>
</dbReference>
<dbReference type="NCBIfam" id="TIGR00581">
    <property type="entry name" value="moaC"/>
    <property type="match status" value="1"/>
</dbReference>
<gene>
    <name evidence="6 9" type="primary">moaC</name>
    <name evidence="9" type="ORF">J9317_10525</name>
</gene>
<feature type="active site" evidence="6">
    <location>
        <position position="130"/>
    </location>
</feature>
<comment type="pathway">
    <text evidence="2 6">Cofactor biosynthesis; molybdopterin biosynthesis.</text>
</comment>
<dbReference type="InterPro" id="IPR036522">
    <property type="entry name" value="MoaC_sf"/>
</dbReference>
<name>A0ABS5LEN1_9BACI</name>
<evidence type="ECO:0000256" key="3">
    <source>
        <dbReference type="ARBA" id="ARBA00012575"/>
    </source>
</evidence>
<dbReference type="InterPro" id="IPR050105">
    <property type="entry name" value="MoCo_biosynth_MoaA/MoaC"/>
</dbReference>
<dbReference type="InterPro" id="IPR002820">
    <property type="entry name" value="Mopterin_CF_biosynth-C_dom"/>
</dbReference>
<keyword evidence="4 6" id="KW-0501">Molybdenum cofactor biosynthesis</keyword>
<protein>
    <recommendedName>
        <fullName evidence="3 6">Cyclic pyranopterin monophosphate synthase</fullName>
        <ecNumber evidence="3 6">4.6.1.17</ecNumber>
    </recommendedName>
    <alternativeName>
        <fullName evidence="6">Molybdenum cofactor biosynthesis protein C</fullName>
    </alternativeName>
</protein>
<dbReference type="Pfam" id="PF01967">
    <property type="entry name" value="MoaC"/>
    <property type="match status" value="1"/>
</dbReference>
<dbReference type="InterPro" id="IPR023045">
    <property type="entry name" value="MoaC"/>
</dbReference>
<feature type="region of interest" description="Disordered" evidence="7">
    <location>
        <begin position="1"/>
        <end position="23"/>
    </location>
</feature>
<feature type="binding site" evidence="6">
    <location>
        <begin position="75"/>
        <end position="77"/>
    </location>
    <ligand>
        <name>substrate</name>
    </ligand>
</feature>
<dbReference type="GO" id="GO:0061799">
    <property type="term" value="F:cyclic pyranopterin monophosphate synthase activity"/>
    <property type="evidence" value="ECO:0007669"/>
    <property type="project" value="UniProtKB-EC"/>
</dbReference>